<dbReference type="GO" id="GO:0016787">
    <property type="term" value="F:hydrolase activity"/>
    <property type="evidence" value="ECO:0007669"/>
    <property type="project" value="UniProtKB-KW"/>
</dbReference>
<evidence type="ECO:0000313" key="3">
    <source>
        <dbReference type="EMBL" id="QNE04895.1"/>
    </source>
</evidence>
<dbReference type="Proteomes" id="UP000515297">
    <property type="component" value="Chromosome"/>
</dbReference>
<name>A0A7G6VT30_9SPHN</name>
<feature type="region of interest" description="Disordered" evidence="1">
    <location>
        <begin position="1"/>
        <end position="58"/>
    </location>
</feature>
<accession>A0A7G6VT30</accession>
<dbReference type="InterPro" id="IPR051044">
    <property type="entry name" value="MAG_DAG_Lipase"/>
</dbReference>
<dbReference type="InterPro" id="IPR022742">
    <property type="entry name" value="Hydrolase_4"/>
</dbReference>
<organism evidence="3 4">
    <name type="scientific">Croceicoccus marinus</name>
    <dbReference type="NCBI Taxonomy" id="450378"/>
    <lineage>
        <taxon>Bacteria</taxon>
        <taxon>Pseudomonadati</taxon>
        <taxon>Pseudomonadota</taxon>
        <taxon>Alphaproteobacteria</taxon>
        <taxon>Sphingomonadales</taxon>
        <taxon>Erythrobacteraceae</taxon>
        <taxon>Croceicoccus</taxon>
    </lineage>
</organism>
<sequence length="371" mass="40913">MSNRFPLITGRSRGQDLPNSNHAREDAVTQSEPASLTQFSSNLSRLSSADPAAARRAIPGHARESVWRAPDGHEIRRIDWPRPAESRGSLLFLGGRGDAYEKYLETLEYWFGQGWQVTAIDWRGQGGSGRLGDDDATGHIGDFSHWIDDLRGFWRDWKTESGANRPPSGKHVLIGHSMGGQLALRAVAEGAVDPRALVLVAPMLGFAGPQLAPWMWHGAARVMAALGPVSRPAWKMGEKPGQAAGARQGILTHDVSRYEDELFWREERPQLRLGAPSWGWVERAAESMRRTARADMLARVTLPVLIVSTSADRLVSARAIRRAVRLLPDARLLEFGPEAAHEILREGDEVRGRALARIDAFLAEQPATEGR</sequence>
<dbReference type="InterPro" id="IPR029058">
    <property type="entry name" value="AB_hydrolase_fold"/>
</dbReference>
<evidence type="ECO:0000259" key="2">
    <source>
        <dbReference type="Pfam" id="PF12146"/>
    </source>
</evidence>
<dbReference type="Pfam" id="PF12146">
    <property type="entry name" value="Hydrolase_4"/>
    <property type="match status" value="1"/>
</dbReference>
<dbReference type="Gene3D" id="3.40.50.1820">
    <property type="entry name" value="alpha/beta hydrolase"/>
    <property type="match status" value="1"/>
</dbReference>
<keyword evidence="3" id="KW-0378">Hydrolase</keyword>
<evidence type="ECO:0000256" key="1">
    <source>
        <dbReference type="SAM" id="MobiDB-lite"/>
    </source>
</evidence>
<reference evidence="3 4" key="1">
    <citation type="submission" date="2020-08" db="EMBL/GenBank/DDBJ databases">
        <authorList>
            <person name="Liu G."/>
            <person name="Sun C."/>
        </authorList>
    </citation>
    <scope>NUCLEOTIDE SEQUENCE [LARGE SCALE GENOMIC DNA]</scope>
    <source>
        <strain evidence="3 4">OT19</strain>
    </source>
</reference>
<dbReference type="PANTHER" id="PTHR11614">
    <property type="entry name" value="PHOSPHOLIPASE-RELATED"/>
    <property type="match status" value="1"/>
</dbReference>
<dbReference type="EMBL" id="CP060052">
    <property type="protein sequence ID" value="QNE04895.1"/>
    <property type="molecule type" value="Genomic_DNA"/>
</dbReference>
<dbReference type="SUPFAM" id="SSF53474">
    <property type="entry name" value="alpha/beta-Hydrolases"/>
    <property type="match status" value="1"/>
</dbReference>
<evidence type="ECO:0000313" key="4">
    <source>
        <dbReference type="Proteomes" id="UP000515297"/>
    </source>
</evidence>
<proteinExistence type="predicted"/>
<gene>
    <name evidence="3" type="ORF">H4O24_13395</name>
</gene>
<feature type="domain" description="Serine aminopeptidase S33" evidence="2">
    <location>
        <begin position="85"/>
        <end position="347"/>
    </location>
</feature>
<dbReference type="AlphaFoldDB" id="A0A7G6VT30"/>
<protein>
    <submittedName>
        <fullName evidence="3">Alpha/beta hydrolase</fullName>
    </submittedName>
</protein>
<feature type="compositionally biased region" description="Polar residues" evidence="1">
    <location>
        <begin position="28"/>
        <end position="47"/>
    </location>
</feature>